<comment type="similarity">
    <text evidence="2 6">Belongs to the bacterial solute-binding protein 9 family.</text>
</comment>
<dbReference type="GO" id="GO:0007155">
    <property type="term" value="P:cell adhesion"/>
    <property type="evidence" value="ECO:0007669"/>
    <property type="project" value="InterPro"/>
</dbReference>
<comment type="caution">
    <text evidence="8">The sequence shown here is derived from an EMBL/GenBank/DDBJ whole genome shotgun (WGS) entry which is preliminary data.</text>
</comment>
<evidence type="ECO:0000313" key="9">
    <source>
        <dbReference type="Proteomes" id="UP000235803"/>
    </source>
</evidence>
<organism evidence="8 9">
    <name type="scientific">Billgrantia endophytica</name>
    <dbReference type="NCBI Taxonomy" id="2033802"/>
    <lineage>
        <taxon>Bacteria</taxon>
        <taxon>Pseudomonadati</taxon>
        <taxon>Pseudomonadota</taxon>
        <taxon>Gammaproteobacteria</taxon>
        <taxon>Oceanospirillales</taxon>
        <taxon>Halomonadaceae</taxon>
        <taxon>Billgrantia</taxon>
    </lineage>
</organism>
<dbReference type="PANTHER" id="PTHR42953:SF1">
    <property type="entry name" value="METAL-BINDING PROTEIN HI_0362-RELATED"/>
    <property type="match status" value="1"/>
</dbReference>
<evidence type="ECO:0000313" key="8">
    <source>
        <dbReference type="EMBL" id="PMR72288.1"/>
    </source>
</evidence>
<dbReference type="PRINTS" id="PR00691">
    <property type="entry name" value="ADHESINB"/>
</dbReference>
<name>A0A2N7TVU6_9GAMM</name>
<dbReference type="EMBL" id="PNRF01000046">
    <property type="protein sequence ID" value="PMR72288.1"/>
    <property type="molecule type" value="Genomic_DNA"/>
</dbReference>
<evidence type="ECO:0000256" key="1">
    <source>
        <dbReference type="ARBA" id="ARBA00004196"/>
    </source>
</evidence>
<dbReference type="GO" id="GO:0030001">
    <property type="term" value="P:metal ion transport"/>
    <property type="evidence" value="ECO:0007669"/>
    <property type="project" value="InterPro"/>
</dbReference>
<evidence type="ECO:0000256" key="4">
    <source>
        <dbReference type="ARBA" id="ARBA00022723"/>
    </source>
</evidence>
<dbReference type="InterPro" id="IPR006128">
    <property type="entry name" value="Lipoprotein_PsaA-like"/>
</dbReference>
<dbReference type="Proteomes" id="UP000235803">
    <property type="component" value="Unassembled WGS sequence"/>
</dbReference>
<dbReference type="InterPro" id="IPR006129">
    <property type="entry name" value="AdhesinB"/>
</dbReference>
<feature type="signal peptide" evidence="7">
    <location>
        <begin position="1"/>
        <end position="23"/>
    </location>
</feature>
<evidence type="ECO:0000256" key="2">
    <source>
        <dbReference type="ARBA" id="ARBA00011028"/>
    </source>
</evidence>
<keyword evidence="3 6" id="KW-0813">Transport</keyword>
<evidence type="ECO:0000256" key="7">
    <source>
        <dbReference type="SAM" id="SignalP"/>
    </source>
</evidence>
<dbReference type="Gene3D" id="3.40.50.1980">
    <property type="entry name" value="Nitrogenase molybdenum iron protein domain"/>
    <property type="match status" value="2"/>
</dbReference>
<feature type="chain" id="PRO_5014912013" evidence="7">
    <location>
        <begin position="24"/>
        <end position="304"/>
    </location>
</feature>
<evidence type="ECO:0000256" key="6">
    <source>
        <dbReference type="RuleBase" id="RU003512"/>
    </source>
</evidence>
<dbReference type="PANTHER" id="PTHR42953">
    <property type="entry name" value="HIGH-AFFINITY ZINC UPTAKE SYSTEM PROTEIN ZNUA-RELATED"/>
    <property type="match status" value="1"/>
</dbReference>
<dbReference type="RefSeq" id="WP_102655487.1">
    <property type="nucleotide sequence ID" value="NZ_PNRF01000046.1"/>
</dbReference>
<dbReference type="GO" id="GO:0030313">
    <property type="term" value="C:cell envelope"/>
    <property type="evidence" value="ECO:0007669"/>
    <property type="project" value="UniProtKB-SubCell"/>
</dbReference>
<dbReference type="SUPFAM" id="SSF53807">
    <property type="entry name" value="Helical backbone' metal receptor"/>
    <property type="match status" value="1"/>
</dbReference>
<dbReference type="GO" id="GO:0046872">
    <property type="term" value="F:metal ion binding"/>
    <property type="evidence" value="ECO:0007669"/>
    <property type="project" value="UniProtKB-KW"/>
</dbReference>
<dbReference type="OrthoDB" id="9793396at2"/>
<dbReference type="PRINTS" id="PR00690">
    <property type="entry name" value="ADHESNFAMILY"/>
</dbReference>
<reference evidence="8 9" key="1">
    <citation type="submission" date="2018-01" db="EMBL/GenBank/DDBJ databases">
        <title>Halomonas endophytica sp. nov., isolated from storage liquid in the stems of Populus euphratica.</title>
        <authorList>
            <person name="Chen C."/>
        </authorList>
    </citation>
    <scope>NUCLEOTIDE SEQUENCE [LARGE SCALE GENOMIC DNA]</scope>
    <source>
        <strain evidence="8 9">MC28</strain>
    </source>
</reference>
<evidence type="ECO:0000256" key="5">
    <source>
        <dbReference type="ARBA" id="ARBA00022729"/>
    </source>
</evidence>
<gene>
    <name evidence="8" type="ORF">C1H69_21780</name>
</gene>
<proteinExistence type="inferred from homology"/>
<dbReference type="Pfam" id="PF01297">
    <property type="entry name" value="ZnuA"/>
    <property type="match status" value="1"/>
</dbReference>
<protein>
    <submittedName>
        <fullName evidence="8">ABC transporter substrate-binding protein</fullName>
    </submittedName>
</protein>
<accession>A0A2N7TVU6</accession>
<dbReference type="AlphaFoldDB" id="A0A2N7TVU6"/>
<dbReference type="InterPro" id="IPR050492">
    <property type="entry name" value="Bact_metal-bind_prot9"/>
</dbReference>
<dbReference type="InterPro" id="IPR006127">
    <property type="entry name" value="ZnuA-like"/>
</dbReference>
<comment type="subcellular location">
    <subcellularLocation>
        <location evidence="1">Cell envelope</location>
    </subcellularLocation>
</comment>
<keyword evidence="5 7" id="KW-0732">Signal</keyword>
<sequence>MKKLEQILAISLLPLIWPISAQAEDALLKVSVTFSILGDLVTAVAGEDASVSVLTPAGAEVHEWELIPSNFMALEKADAVFYNGYNLEQWVGQIMATVREGVPVVALAKASGYPTQPIVTGDFAGDPDPHLWMDPRAAAAYAHAIADTLGEADPDPDAAERYRARAESLAESLHALHAELEDILSTIPDDQRLLITSEAAFSYFADAYGFEHDGIWGTNSEEEGAPRQLMRIVELVQERQPDAIFWESTISDRHVSGVARDTNVATAGPLYVDSLSEAGGVAPDYPSMMRHNATLLSDTLGGPR</sequence>
<evidence type="ECO:0000256" key="3">
    <source>
        <dbReference type="ARBA" id="ARBA00022448"/>
    </source>
</evidence>
<keyword evidence="4" id="KW-0479">Metal-binding</keyword>
<keyword evidence="9" id="KW-1185">Reference proteome</keyword>